<evidence type="ECO:0000313" key="3">
    <source>
        <dbReference type="EMBL" id="CAK9006604.1"/>
    </source>
</evidence>
<comment type="caution">
    <text evidence="3">The sequence shown here is derived from an EMBL/GenBank/DDBJ whole genome shotgun (WGS) entry which is preliminary data.</text>
</comment>
<dbReference type="Proteomes" id="UP001642464">
    <property type="component" value="Unassembled WGS sequence"/>
</dbReference>
<gene>
    <name evidence="3" type="ORF">SCF082_LOCUS9099</name>
</gene>
<accession>A0ABP0IX11</accession>
<keyword evidence="1" id="KW-0175">Coiled coil</keyword>
<keyword evidence="4" id="KW-1185">Reference proteome</keyword>
<feature type="non-terminal residue" evidence="3">
    <location>
        <position position="357"/>
    </location>
</feature>
<reference evidence="3 4" key="1">
    <citation type="submission" date="2024-02" db="EMBL/GenBank/DDBJ databases">
        <authorList>
            <person name="Chen Y."/>
            <person name="Shah S."/>
            <person name="Dougan E. K."/>
            <person name="Thang M."/>
            <person name="Chan C."/>
        </authorList>
    </citation>
    <scope>NUCLEOTIDE SEQUENCE [LARGE SCALE GENOMIC DNA]</scope>
</reference>
<protein>
    <submittedName>
        <fullName evidence="3">Uncharacterized protein</fullName>
    </submittedName>
</protein>
<evidence type="ECO:0000313" key="4">
    <source>
        <dbReference type="Proteomes" id="UP001642464"/>
    </source>
</evidence>
<evidence type="ECO:0000256" key="1">
    <source>
        <dbReference type="SAM" id="Coils"/>
    </source>
</evidence>
<sequence>MPTDYVVLPDVGRISREQLRLLQPTGEASPQRRRLRAVRSSASTGSLVVSNRSRDNLRSRRLDQSARLAESLSVGGSAISAISALRPESSVDFRLLTESSLENREQLMREALRLPAPPGRPVSVQLVTRAEAIPSSTRPLGIRSLIARGSGAVVARQRESRQSEVQLPEVRREAGRAELRQRLEEQERRLQQQLQEQAELQSQLQRHLEQEQQLQRELREQLEREIEDFNHLEELVTSASRGGVGASASAPAVFADAPQHPAPQETPSQVNSDFVEVPGVGPMSRQQLANLEALLNGDDAGTRAENLPDLSALSSTQLEHLEAQLSRGLVSSSTEATEPAESHVRGSNEEESVMPPQ</sequence>
<evidence type="ECO:0000256" key="2">
    <source>
        <dbReference type="SAM" id="MobiDB-lite"/>
    </source>
</evidence>
<proteinExistence type="predicted"/>
<feature type="region of interest" description="Disordered" evidence="2">
    <location>
        <begin position="324"/>
        <end position="357"/>
    </location>
</feature>
<name>A0ABP0IX11_9DINO</name>
<feature type="coiled-coil region" evidence="1">
    <location>
        <begin position="176"/>
        <end position="235"/>
    </location>
</feature>
<organism evidence="3 4">
    <name type="scientific">Durusdinium trenchii</name>
    <dbReference type="NCBI Taxonomy" id="1381693"/>
    <lineage>
        <taxon>Eukaryota</taxon>
        <taxon>Sar</taxon>
        <taxon>Alveolata</taxon>
        <taxon>Dinophyceae</taxon>
        <taxon>Suessiales</taxon>
        <taxon>Symbiodiniaceae</taxon>
        <taxon>Durusdinium</taxon>
    </lineage>
</organism>
<dbReference type="EMBL" id="CAXAMM010005258">
    <property type="protein sequence ID" value="CAK9006604.1"/>
    <property type="molecule type" value="Genomic_DNA"/>
</dbReference>